<dbReference type="PANTHER" id="PTHR11200">
    <property type="entry name" value="INOSITOL 5-PHOSPHATASE"/>
    <property type="match status" value="1"/>
</dbReference>
<dbReference type="GO" id="GO:0000978">
    <property type="term" value="F:RNA polymerase II cis-regulatory region sequence-specific DNA binding"/>
    <property type="evidence" value="ECO:0007669"/>
    <property type="project" value="UniProtKB-ARBA"/>
</dbReference>
<keyword evidence="10" id="KW-0967">Endosome</keyword>
<feature type="compositionally biased region" description="Pro residues" evidence="28">
    <location>
        <begin position="1793"/>
        <end position="1806"/>
    </location>
</feature>
<dbReference type="InterPro" id="IPR031896">
    <property type="entry name" value="INPP5B_PH_dom"/>
</dbReference>
<dbReference type="InterPro" id="IPR037793">
    <property type="entry name" value="OCRL1/INPP5B_INPP5c"/>
</dbReference>
<evidence type="ECO:0000256" key="18">
    <source>
        <dbReference type="ARBA" id="ARBA00023136"/>
    </source>
</evidence>
<evidence type="ECO:0000313" key="32">
    <source>
        <dbReference type="Proteomes" id="UP000677803"/>
    </source>
</evidence>
<dbReference type="SMART" id="SM00128">
    <property type="entry name" value="IPPc"/>
    <property type="match status" value="1"/>
</dbReference>
<organism evidence="31 32">
    <name type="scientific">Menidia menidia</name>
    <name type="common">Atlantic silverside</name>
    <dbReference type="NCBI Taxonomy" id="238744"/>
    <lineage>
        <taxon>Eukaryota</taxon>
        <taxon>Metazoa</taxon>
        <taxon>Chordata</taxon>
        <taxon>Craniata</taxon>
        <taxon>Vertebrata</taxon>
        <taxon>Euteleostomi</taxon>
        <taxon>Actinopterygii</taxon>
        <taxon>Neopterygii</taxon>
        <taxon>Teleostei</taxon>
        <taxon>Neoteleostei</taxon>
        <taxon>Acanthomorphata</taxon>
        <taxon>Ovalentaria</taxon>
        <taxon>Atherinomorphae</taxon>
        <taxon>Atheriniformes</taxon>
        <taxon>Atherinopsidae</taxon>
        <taxon>Menidiinae</taxon>
        <taxon>Menidia</taxon>
    </lineage>
</organism>
<keyword evidence="8" id="KW-0479">Metal-binding</keyword>
<evidence type="ECO:0000256" key="8">
    <source>
        <dbReference type="ARBA" id="ARBA00022723"/>
    </source>
</evidence>
<feature type="compositionally biased region" description="Polar residues" evidence="28">
    <location>
        <begin position="345"/>
        <end position="355"/>
    </location>
</feature>
<feature type="non-terminal residue" evidence="31">
    <location>
        <position position="1"/>
    </location>
</feature>
<evidence type="ECO:0000256" key="15">
    <source>
        <dbReference type="ARBA" id="ARBA00023015"/>
    </source>
</evidence>
<dbReference type="InterPro" id="IPR036236">
    <property type="entry name" value="Znf_C2H2_sf"/>
</dbReference>
<proteinExistence type="inferred from homology"/>
<comment type="function">
    <text evidence="23">Zinc-dependent transcriptional regulator of cellular adaption to conditions of exposure to heavy metals. Binds to metal responsive elements (MRE) in promoters and activates the transcription of metallothionein genes like metallothionein-2/MT2A. Also regulates the expression of metalloproteases in response to intracellular zinc and functions as a catabolic regulator of cartilages.</text>
</comment>
<dbReference type="Proteomes" id="UP000677803">
    <property type="component" value="Unassembled WGS sequence"/>
</dbReference>
<keyword evidence="16" id="KW-0443">Lipid metabolism</keyword>
<gene>
    <name evidence="31" type="ORF">MMEN_LOCUS19362</name>
</gene>
<evidence type="ECO:0000256" key="28">
    <source>
        <dbReference type="SAM" id="MobiDB-lite"/>
    </source>
</evidence>
<dbReference type="Pfam" id="PF00096">
    <property type="entry name" value="zf-C2H2"/>
    <property type="match status" value="5"/>
</dbReference>
<feature type="compositionally biased region" description="Basic and acidic residues" evidence="28">
    <location>
        <begin position="317"/>
        <end position="336"/>
    </location>
</feature>
<evidence type="ECO:0000313" key="31">
    <source>
        <dbReference type="EMBL" id="CAG6014750.1"/>
    </source>
</evidence>
<feature type="domain" description="C2H2-type" evidence="29">
    <location>
        <begin position="1287"/>
        <end position="1316"/>
    </location>
</feature>
<dbReference type="FunFam" id="3.30.160.60:FF:000370">
    <property type="entry name" value="Metal regulatory transcription factor 1"/>
    <property type="match status" value="1"/>
</dbReference>
<keyword evidence="22" id="KW-0968">Cytoplasmic vesicle</keyword>
<dbReference type="GO" id="GO:0005654">
    <property type="term" value="C:nucleoplasm"/>
    <property type="evidence" value="ECO:0007669"/>
    <property type="project" value="UniProtKB-ARBA"/>
</dbReference>
<keyword evidence="15" id="KW-0805">Transcription regulation</keyword>
<dbReference type="FunFam" id="3.30.160.60:FF:000072">
    <property type="entry name" value="zinc finger protein 143 isoform X1"/>
    <property type="match status" value="1"/>
</dbReference>
<evidence type="ECO:0000256" key="1">
    <source>
        <dbReference type="ARBA" id="ARBA00004123"/>
    </source>
</evidence>
<dbReference type="SUPFAM" id="SSF48350">
    <property type="entry name" value="GTPase activation domain, GAP"/>
    <property type="match status" value="1"/>
</dbReference>
<evidence type="ECO:0000256" key="20">
    <source>
        <dbReference type="ARBA" id="ARBA00023163"/>
    </source>
</evidence>
<dbReference type="GO" id="GO:0003700">
    <property type="term" value="F:DNA-binding transcription factor activity"/>
    <property type="evidence" value="ECO:0007669"/>
    <property type="project" value="UniProtKB-ARBA"/>
</dbReference>
<dbReference type="Gene3D" id="2.30.29.110">
    <property type="match status" value="1"/>
</dbReference>
<dbReference type="Gene3D" id="1.10.555.10">
    <property type="entry name" value="Rho GTPase activation protein"/>
    <property type="match status" value="1"/>
</dbReference>
<dbReference type="SUPFAM" id="SSF57667">
    <property type="entry name" value="beta-beta-alpha zinc fingers"/>
    <property type="match status" value="4"/>
</dbReference>
<keyword evidence="20" id="KW-0804">Transcription</keyword>
<dbReference type="Gene3D" id="2.60.40.10">
    <property type="entry name" value="Immunoglobulins"/>
    <property type="match status" value="1"/>
</dbReference>
<dbReference type="Gene3D" id="3.30.160.60">
    <property type="entry name" value="Classic Zinc Finger"/>
    <property type="match status" value="6"/>
</dbReference>
<evidence type="ECO:0000256" key="24">
    <source>
        <dbReference type="ARBA" id="ARBA00068055"/>
    </source>
</evidence>
<evidence type="ECO:0000256" key="4">
    <source>
        <dbReference type="ARBA" id="ARBA00005910"/>
    </source>
</evidence>
<reference evidence="31" key="1">
    <citation type="submission" date="2021-05" db="EMBL/GenBank/DDBJ databases">
        <authorList>
            <person name="Tigano A."/>
        </authorList>
    </citation>
    <scope>NUCLEOTIDE SEQUENCE</scope>
</reference>
<evidence type="ECO:0000259" key="29">
    <source>
        <dbReference type="PROSITE" id="PS50157"/>
    </source>
</evidence>
<evidence type="ECO:0000256" key="12">
    <source>
        <dbReference type="ARBA" id="ARBA00022801"/>
    </source>
</evidence>
<dbReference type="FunFam" id="1.10.555.10:FF:000012">
    <property type="entry name" value="Putative inositol polyphosphate 5-phosphatase OCRL-1"/>
    <property type="match status" value="1"/>
</dbReference>
<keyword evidence="6" id="KW-0963">Cytoplasm</keyword>
<feature type="region of interest" description="Disordered" evidence="28">
    <location>
        <begin position="1616"/>
        <end position="1637"/>
    </location>
</feature>
<evidence type="ECO:0000256" key="21">
    <source>
        <dbReference type="ARBA" id="ARBA00023242"/>
    </source>
</evidence>
<dbReference type="FunFam" id="3.30.160.60:FF:000100">
    <property type="entry name" value="Zinc finger 45-like"/>
    <property type="match status" value="1"/>
</dbReference>
<sequence length="1899" mass="211111">FNNYEPIDHHDFIFLNSDVHLCHGNNLHDKITPTGNYNYYKHYNRRQIEKRDYKFRLDVDSRLRQLHWPTYLQDLNAASMSPGVLQRHHVLFLSDAERHFECSLFRHKRPLSSLTVYGRFSLPAGNLFASRVQRCVADWVGLEPGLLRRKHLYLRGTMSDPSGPSQRLYSCRPLRVPCDVLFDHVTESRLLGLVKSAQEHAIFIYIHRRMAITADDISLESIFPISLDFAVVEVSSPEELVIVGADTRVRISYQDEEFDLTLPFGSHSRLFLSEVNKAWSDVCRSPSQVPQFEWIKKYQKASRSHKDLAPKSTAPSKHQETDKSADKKGALEKEKGSNGGPQKSKFCSSPESPGISSREDRDDLVRSSSHTTSNKAQILAMPQFGLRDNLIRCELLKNEDSYTFLENYSFFLGTYNVNGQAPKESLRPWLSCTLNPPDIYCVGFQELDLSKEAFFFSDTPKELEWTKAVSEGLHPEAKYALVKLVRLVGIMLIFYVKREHAEFISDVEAETVGTGIMGRMGNKGAVAIRFRFHNSDICIVNSHLAAHVEEYERRNQDYKDICSRLQFRQLDLSQPPLTIMKHKCVSTNESHFVCSVVLWIGDLNYRIGDLDVDSVKELISKKDYETLHNNDQLKRQIDEEAVFLGFEEGPIDFQPTYKYDTGSDEWDTSEKCRVPAWCDRVLWRGQNIKQQHYKSHMALKTSDHKPVSSLLIIGIKRINAEAYKKTFEEIVRNIDKMENECIPSVTLSKREFHFKDVKYMQHQAETLSLVNDGQVPCQFEFIQKPNEPTYCKPWLTANPPKGFIAQGGSVNIELEVFVNRSTAPDLNCGKQKIEDILVLHLERGKDYFISVSGNYLPSCYSTSIYSLCHLREPIQDMPVETLLELANVSGYESLSTTEKPLDIPKELWMMVDHLFRNAVKQEDIFQQPGLHSEFGEIRDCLDTGMPDSLRILQSVRMNGYSEISEDFLCIFSGSNHSVAEALLLFLDALPEPVVPYSFYQQCLECCSNASQCEKVISMLPQCHKNVFNYLAAFLRELLKNSAFNRLDVGILGKVALKKALAILIIGISLTFIKVGKAVSLKVQVSSPPCQGGEAPGNMSENGPHTGASMYFEVDLDHLERDDEEEEDKIHFEKDNDLIAEPSSSSGRVYDRTTVLIERDPIRLDEEGEEEGHCGGDEDGVTFLTEGEGDGDEEEGSLAFMTDPDGMSQGYVHHTISPDQIQFTINPGSTPMPRNIEGATLTLHSECPETKQREVKRYQCTFEGCTRTYSTAGNLRTHQKTHRGEYTFVCNQQGCGKAFLTSYSLKIHVRVHTKEKPFECDVQGCEKAFNTLYRLKAHQRLHTGKTFNCESEGCTKYFTTLSDLRKHIRTHTGEKPFRCDHDGCGKAFAASHHLKTHVRTHTGEKPFNCPSDGCEKTFSSQYSLKSHIRGHDKGQPFSVTLTHPLSEDANHSLCLSDLSLISTDSELRESIHNAQNLDLNNVTPVKIFELMFQSLEDSVSQDDANPNESLAESFSLETSTQRGVTDCSSIISFSITPTSSSPCSHSAAVMEPALQHTHSSCCQAPTPATVTATISSTQSPPFMHLSGPQQVSDVPQASVQTSNQQHYVTLPPTFLQSESAAQTPPVPPPISVHPPAAPLTTAAPGPVAAAAATSTDAVAAVAQPVPLASTGPGLPTTPATITIASTPNLLQPSLVMSDQNLQWILSSAANSQQNPEQAPHQGASKVEKVFFTTAIPVGGNAGNPVQQIGLSLPVIIIKQEESCQCQCACRDSAKDKTTKSASTIISAPAQQQPAKPPPPHPPEPPNHPTTSSSSSCCLPKSSSKVSEVRPEASSASSSSSTAQTLSTTVSSTATNPPPSDGLASMDVSDFLSMQSPETAANIEALLLVADDFNMATDGDP</sequence>
<dbReference type="FunFam" id="3.30.160.60:FF:000397">
    <property type="entry name" value="Metal regulatory transcription factor 1"/>
    <property type="match status" value="1"/>
</dbReference>
<dbReference type="Pfam" id="PF16776">
    <property type="entry name" value="INPP5B_PH"/>
    <property type="match status" value="1"/>
</dbReference>
<evidence type="ECO:0000256" key="19">
    <source>
        <dbReference type="ARBA" id="ARBA00023159"/>
    </source>
</evidence>
<dbReference type="FunFam" id="3.30.160.60:FF:000349">
    <property type="entry name" value="metal regulatory transcription factor 1"/>
    <property type="match status" value="1"/>
</dbReference>
<evidence type="ECO:0000256" key="16">
    <source>
        <dbReference type="ARBA" id="ARBA00023098"/>
    </source>
</evidence>
<dbReference type="GO" id="GO:0031901">
    <property type="term" value="C:early endosome membrane"/>
    <property type="evidence" value="ECO:0007669"/>
    <property type="project" value="UniProtKB-SubCell"/>
</dbReference>
<keyword evidence="18" id="KW-0472">Membrane</keyword>
<keyword evidence="19" id="KW-0010">Activator</keyword>
<keyword evidence="12" id="KW-0378">Hydrolase</keyword>
<comment type="similarity">
    <text evidence="4">Belongs to the inositol 1,4,5-trisphosphate 5-phosphatase type II family.</text>
</comment>
<dbReference type="GO" id="GO:0052658">
    <property type="term" value="F:inositol-1,4,5-trisphosphate 5-phosphatase activity"/>
    <property type="evidence" value="ECO:0007669"/>
    <property type="project" value="TreeGrafter"/>
</dbReference>
<dbReference type="EMBL" id="CAJRST010038888">
    <property type="protein sequence ID" value="CAG6014750.1"/>
    <property type="molecule type" value="Genomic_DNA"/>
</dbReference>
<dbReference type="Pfam" id="PF22669">
    <property type="entry name" value="Exo_endo_phos2"/>
    <property type="match status" value="1"/>
</dbReference>
<feature type="domain" description="C2H2-type" evidence="29">
    <location>
        <begin position="1406"/>
        <end position="1435"/>
    </location>
</feature>
<dbReference type="GO" id="GO:0004439">
    <property type="term" value="F:phosphatidylinositol-4,5-bisphosphate 5-phosphatase activity"/>
    <property type="evidence" value="ECO:0007669"/>
    <property type="project" value="UniProtKB-EC"/>
</dbReference>
<dbReference type="PROSITE" id="PS00028">
    <property type="entry name" value="ZINC_FINGER_C2H2_1"/>
    <property type="match status" value="6"/>
</dbReference>
<dbReference type="InterPro" id="IPR008936">
    <property type="entry name" value="Rho_GTPase_activation_prot"/>
</dbReference>
<dbReference type="SMART" id="SM00324">
    <property type="entry name" value="RhoGAP"/>
    <property type="match status" value="1"/>
</dbReference>
<dbReference type="SMART" id="SM00355">
    <property type="entry name" value="ZnF_C2H2"/>
    <property type="match status" value="6"/>
</dbReference>
<evidence type="ECO:0000256" key="3">
    <source>
        <dbReference type="ARBA" id="ARBA00004580"/>
    </source>
</evidence>
<evidence type="ECO:0000256" key="7">
    <source>
        <dbReference type="ARBA" id="ARBA00022553"/>
    </source>
</evidence>
<dbReference type="GO" id="GO:0008270">
    <property type="term" value="F:zinc ion binding"/>
    <property type="evidence" value="ECO:0007669"/>
    <property type="project" value="UniProtKB-KW"/>
</dbReference>
<dbReference type="InterPro" id="IPR013087">
    <property type="entry name" value="Znf_C2H2_type"/>
</dbReference>
<feature type="region of interest" description="Disordered" evidence="28">
    <location>
        <begin position="1786"/>
        <end position="1866"/>
    </location>
</feature>
<comment type="caution">
    <text evidence="31">The sequence shown here is derived from an EMBL/GenBank/DDBJ whole genome shotgun (WGS) entry which is preliminary data.</text>
</comment>
<keyword evidence="32" id="KW-1185">Reference proteome</keyword>
<feature type="domain" description="C2H2-type" evidence="29">
    <location>
        <begin position="1376"/>
        <end position="1405"/>
    </location>
</feature>
<keyword evidence="7" id="KW-0597">Phosphoprotein</keyword>
<dbReference type="InterPro" id="IPR000198">
    <property type="entry name" value="RhoGAP_dom"/>
</dbReference>
<dbReference type="InterPro" id="IPR013783">
    <property type="entry name" value="Ig-like_fold"/>
</dbReference>
<name>A0A8S4BS68_9TELE</name>
<dbReference type="PANTHER" id="PTHR11200:SF300">
    <property type="entry name" value="TYPE II INOSITOL 1,4,5-TRISPHOSPHATE 5-PHOSPHATASE"/>
    <property type="match status" value="1"/>
</dbReference>
<comment type="subcellular location">
    <subcellularLocation>
        <location evidence="3">Cytoplasmic vesicle</location>
        <location evidence="3">Phagosome membrane</location>
    </subcellularLocation>
    <subcellularLocation>
        <location evidence="2">Early endosome membrane</location>
    </subcellularLocation>
    <subcellularLocation>
        <location evidence="1">Nucleus</location>
    </subcellularLocation>
</comment>
<evidence type="ECO:0000256" key="11">
    <source>
        <dbReference type="ARBA" id="ARBA00022771"/>
    </source>
</evidence>
<dbReference type="PROSITE" id="PS50238">
    <property type="entry name" value="RHOGAP"/>
    <property type="match status" value="1"/>
</dbReference>
<keyword evidence="21" id="KW-0539">Nucleus</keyword>
<evidence type="ECO:0000256" key="22">
    <source>
        <dbReference type="ARBA" id="ARBA00023329"/>
    </source>
</evidence>
<dbReference type="CDD" id="cd09093">
    <property type="entry name" value="INPP5c_INPP5B"/>
    <property type="match status" value="1"/>
</dbReference>
<dbReference type="GO" id="GO:0007165">
    <property type="term" value="P:signal transduction"/>
    <property type="evidence" value="ECO:0007669"/>
    <property type="project" value="InterPro"/>
</dbReference>
<dbReference type="OrthoDB" id="7862313at2759"/>
<dbReference type="Gene3D" id="3.60.10.10">
    <property type="entry name" value="Endonuclease/exonuclease/phosphatase"/>
    <property type="match status" value="1"/>
</dbReference>
<evidence type="ECO:0000256" key="13">
    <source>
        <dbReference type="ARBA" id="ARBA00022833"/>
    </source>
</evidence>
<feature type="compositionally biased region" description="Pro residues" evidence="28">
    <location>
        <begin position="1623"/>
        <end position="1636"/>
    </location>
</feature>
<dbReference type="GO" id="GO:0046856">
    <property type="term" value="P:phosphatidylinositol dephosphorylation"/>
    <property type="evidence" value="ECO:0007669"/>
    <property type="project" value="InterPro"/>
</dbReference>
<keyword evidence="9" id="KW-0677">Repeat</keyword>
<evidence type="ECO:0000256" key="25">
    <source>
        <dbReference type="ARBA" id="ARBA00083009"/>
    </source>
</evidence>
<dbReference type="InterPro" id="IPR047078">
    <property type="entry name" value="RhoGAP_OCRL1"/>
</dbReference>
<dbReference type="PROSITE" id="PS50157">
    <property type="entry name" value="ZINC_FINGER_C2H2_2"/>
    <property type="match status" value="6"/>
</dbReference>
<evidence type="ECO:0000256" key="10">
    <source>
        <dbReference type="ARBA" id="ARBA00022753"/>
    </source>
</evidence>
<protein>
    <recommendedName>
        <fullName evidence="24">Metal regulatory transcription factor 1</fullName>
        <ecNumber evidence="5">3.1.3.36</ecNumber>
    </recommendedName>
    <alternativeName>
        <fullName evidence="26">MRE-binding transcription factor</fullName>
    </alternativeName>
    <alternativeName>
        <fullName evidence="25">Transcription factor MTF-1</fullName>
    </alternativeName>
</protein>
<evidence type="ECO:0000256" key="14">
    <source>
        <dbReference type="ARBA" id="ARBA00022990"/>
    </source>
</evidence>
<dbReference type="FunFam" id="3.30.160.60:FF:000199">
    <property type="entry name" value="metal regulatory transcription factor 1"/>
    <property type="match status" value="1"/>
</dbReference>
<feature type="compositionally biased region" description="Low complexity" evidence="28">
    <location>
        <begin position="1831"/>
        <end position="1853"/>
    </location>
</feature>
<evidence type="ECO:0000256" key="9">
    <source>
        <dbReference type="ARBA" id="ARBA00022737"/>
    </source>
</evidence>
<dbReference type="CDD" id="cd04380">
    <property type="entry name" value="RhoGAP_OCRL1"/>
    <property type="match status" value="1"/>
</dbReference>
<dbReference type="InterPro" id="IPR048869">
    <property type="entry name" value="OCRL-1_2_ASH"/>
</dbReference>
<keyword evidence="14" id="KW-0007">Acetylation</keyword>
<dbReference type="GO" id="GO:0005829">
    <property type="term" value="C:cytosol"/>
    <property type="evidence" value="ECO:0007669"/>
    <property type="project" value="TreeGrafter"/>
</dbReference>
<dbReference type="InterPro" id="IPR046985">
    <property type="entry name" value="IP5"/>
</dbReference>
<evidence type="ECO:0000256" key="17">
    <source>
        <dbReference type="ARBA" id="ARBA00023125"/>
    </source>
</evidence>
<evidence type="ECO:0000256" key="23">
    <source>
        <dbReference type="ARBA" id="ARBA00056278"/>
    </source>
</evidence>
<feature type="domain" description="Rho-GAP" evidence="30">
    <location>
        <begin position="892"/>
        <end position="1085"/>
    </location>
</feature>
<accession>A0A8S4BS68</accession>
<evidence type="ECO:0000256" key="2">
    <source>
        <dbReference type="ARBA" id="ARBA00004146"/>
    </source>
</evidence>
<dbReference type="GO" id="GO:0030670">
    <property type="term" value="C:phagocytic vesicle membrane"/>
    <property type="evidence" value="ECO:0007669"/>
    <property type="project" value="UniProtKB-SubCell"/>
</dbReference>
<evidence type="ECO:0000256" key="6">
    <source>
        <dbReference type="ARBA" id="ARBA00022490"/>
    </source>
</evidence>
<feature type="domain" description="C2H2-type" evidence="29">
    <location>
        <begin position="1346"/>
        <end position="1375"/>
    </location>
</feature>
<feature type="domain" description="C2H2-type" evidence="29">
    <location>
        <begin position="1317"/>
        <end position="1346"/>
    </location>
</feature>
<dbReference type="SUPFAM" id="SSF56219">
    <property type="entry name" value="DNase I-like"/>
    <property type="match status" value="1"/>
</dbReference>
<evidence type="ECO:0000256" key="5">
    <source>
        <dbReference type="ARBA" id="ARBA00013044"/>
    </source>
</evidence>
<evidence type="ECO:0000259" key="30">
    <source>
        <dbReference type="PROSITE" id="PS50238"/>
    </source>
</evidence>
<dbReference type="EC" id="3.1.3.36" evidence="5"/>
<dbReference type="Pfam" id="PF21310">
    <property type="entry name" value="OCRL-like_ASH"/>
    <property type="match status" value="1"/>
</dbReference>
<feature type="region of interest" description="Disordered" evidence="28">
    <location>
        <begin position="303"/>
        <end position="373"/>
    </location>
</feature>
<dbReference type="GO" id="GO:0010038">
    <property type="term" value="P:response to metal ion"/>
    <property type="evidence" value="ECO:0007669"/>
    <property type="project" value="UniProtKB-ARBA"/>
</dbReference>
<dbReference type="InterPro" id="IPR000300">
    <property type="entry name" value="IPPc"/>
</dbReference>
<dbReference type="FunFam" id="3.60.10.10:FF:000004">
    <property type="entry name" value="Type II inositol 1,4,5-trisphosphate 5-phosphatase"/>
    <property type="match status" value="1"/>
</dbReference>
<dbReference type="Pfam" id="PF00620">
    <property type="entry name" value="RhoGAP"/>
    <property type="match status" value="1"/>
</dbReference>
<evidence type="ECO:0000256" key="26">
    <source>
        <dbReference type="ARBA" id="ARBA00083793"/>
    </source>
</evidence>
<keyword evidence="11 27" id="KW-0863">Zinc-finger</keyword>
<feature type="compositionally biased region" description="Low complexity" evidence="28">
    <location>
        <begin position="1807"/>
        <end position="1824"/>
    </location>
</feature>
<feature type="domain" description="C2H2-type" evidence="29">
    <location>
        <begin position="1257"/>
        <end position="1286"/>
    </location>
</feature>
<dbReference type="FunFam" id="2.60.40.10:FF:000132">
    <property type="entry name" value="Inositol polyphosphate 5-phosphatase OCRL-1 isoform b"/>
    <property type="match status" value="1"/>
</dbReference>
<dbReference type="GO" id="GO:0045944">
    <property type="term" value="P:positive regulation of transcription by RNA polymerase II"/>
    <property type="evidence" value="ECO:0007669"/>
    <property type="project" value="UniProtKB-ARBA"/>
</dbReference>
<keyword evidence="13" id="KW-0862">Zinc</keyword>
<dbReference type="InterPro" id="IPR036691">
    <property type="entry name" value="Endo/exonu/phosph_ase_sf"/>
</dbReference>
<keyword evidence="17" id="KW-0238">DNA-binding</keyword>
<evidence type="ECO:0000256" key="27">
    <source>
        <dbReference type="PROSITE-ProRule" id="PRU00042"/>
    </source>
</evidence>